<dbReference type="GO" id="GO:0050830">
    <property type="term" value="P:defense response to Gram-positive bacterium"/>
    <property type="evidence" value="ECO:0007669"/>
    <property type="project" value="InterPro"/>
</dbReference>
<dbReference type="Proteomes" id="UP000095256">
    <property type="component" value="Unassembled WGS sequence"/>
</dbReference>
<dbReference type="Pfam" id="PF16934">
    <property type="entry name" value="Mersacidin"/>
    <property type="match status" value="1"/>
</dbReference>
<protein>
    <submittedName>
        <fullName evidence="1">Uncharacterized protein</fullName>
    </submittedName>
</protein>
<dbReference type="EMBL" id="MIEK01000016">
    <property type="protein sequence ID" value="OEH82770.1"/>
    <property type="molecule type" value="Genomic_DNA"/>
</dbReference>
<dbReference type="InterPro" id="IPR027632">
    <property type="entry name" value="Lant_2_A2"/>
</dbReference>
<name>A0A1E5KXZ2_9ENTE</name>
<dbReference type="RefSeq" id="WP_069698301.1">
    <property type="nucleotide sequence ID" value="NZ_JAGGMA010000023.1"/>
</dbReference>
<dbReference type="OrthoDB" id="3035912at2"/>
<proteinExistence type="predicted"/>
<reference evidence="1 2" key="1">
    <citation type="submission" date="2016-09" db="EMBL/GenBank/DDBJ databases">
        <authorList>
            <person name="Capua I."/>
            <person name="De Benedictis P."/>
            <person name="Joannis T."/>
            <person name="Lombin L.H."/>
            <person name="Cattoli G."/>
        </authorList>
    </citation>
    <scope>NUCLEOTIDE SEQUENCE [LARGE SCALE GENOMIC DNA]</scope>
    <source>
        <strain evidence="1 2">LMG 25899</strain>
    </source>
</reference>
<dbReference type="STRING" id="762845.BCR26_12070"/>
<keyword evidence="2" id="KW-1185">Reference proteome</keyword>
<gene>
    <name evidence="1" type="ORF">BCR26_12070</name>
</gene>
<evidence type="ECO:0000313" key="1">
    <source>
        <dbReference type="EMBL" id="OEH82770.1"/>
    </source>
</evidence>
<evidence type="ECO:0000313" key="2">
    <source>
        <dbReference type="Proteomes" id="UP000095256"/>
    </source>
</evidence>
<organism evidence="1 2">
    <name type="scientific">Enterococcus rivorum</name>
    <dbReference type="NCBI Taxonomy" id="762845"/>
    <lineage>
        <taxon>Bacteria</taxon>
        <taxon>Bacillati</taxon>
        <taxon>Bacillota</taxon>
        <taxon>Bacilli</taxon>
        <taxon>Lactobacillales</taxon>
        <taxon>Enterococcaceae</taxon>
        <taxon>Enterococcus</taxon>
    </lineage>
</organism>
<sequence>MTNKNNRKDRLKKAKLSSKEISGSKFEDLKEEDMKKVQGQGDVRPQKRGIWDIFTSEGKYNCR</sequence>
<accession>A0A1E5KXZ2</accession>
<comment type="caution">
    <text evidence="1">The sequence shown here is derived from an EMBL/GenBank/DDBJ whole genome shotgun (WGS) entry which is preliminary data.</text>
</comment>
<dbReference type="AlphaFoldDB" id="A0A1E5KXZ2"/>